<accession>A0ABR9XHK1</accession>
<dbReference type="EMBL" id="JADFFM010000001">
    <property type="protein sequence ID" value="MBE9666867.1"/>
    <property type="molecule type" value="Genomic_DNA"/>
</dbReference>
<comment type="caution">
    <text evidence="1">The sequence shown here is derived from an EMBL/GenBank/DDBJ whole genome shotgun (WGS) entry which is preliminary data.</text>
</comment>
<dbReference type="RefSeq" id="WP_194106209.1">
    <property type="nucleotide sequence ID" value="NZ_JADFFM010000001.1"/>
</dbReference>
<proteinExistence type="predicted"/>
<gene>
    <name evidence="1" type="ORF">IRJ18_10885</name>
</gene>
<keyword evidence="2" id="KW-1185">Reference proteome</keyword>
<name>A0ABR9XHK1_9SPHI</name>
<reference evidence="1 2" key="1">
    <citation type="submission" date="2020-10" db="EMBL/GenBank/DDBJ databases">
        <title>Mucilaginibacter mali sp. nov., isolated from rhizosphere soil of apple orchard.</title>
        <authorList>
            <person name="Lee J.-S."/>
            <person name="Kim H.S."/>
            <person name="Kim J.-S."/>
        </authorList>
    </citation>
    <scope>NUCLEOTIDE SEQUENCE [LARGE SCALE GENOMIC DNA]</scope>
    <source>
        <strain evidence="1 2">KCTC 23157</strain>
    </source>
</reference>
<evidence type="ECO:0000313" key="2">
    <source>
        <dbReference type="Proteomes" id="UP000632774"/>
    </source>
</evidence>
<dbReference type="Proteomes" id="UP000632774">
    <property type="component" value="Unassembled WGS sequence"/>
</dbReference>
<sequence length="78" mass="9188">MERSTFSITANKQVYKFELAEYPHHEDEQCKFEVFQNGELIAGFEPDRNEVVRLCKNPGKVELSLLHQIAKHLEHYQV</sequence>
<evidence type="ECO:0000313" key="1">
    <source>
        <dbReference type="EMBL" id="MBE9666867.1"/>
    </source>
</evidence>
<organism evidence="1 2">
    <name type="scientific">Mucilaginibacter boryungensis</name>
    <dbReference type="NCBI Taxonomy" id="768480"/>
    <lineage>
        <taxon>Bacteria</taxon>
        <taxon>Pseudomonadati</taxon>
        <taxon>Bacteroidota</taxon>
        <taxon>Sphingobacteriia</taxon>
        <taxon>Sphingobacteriales</taxon>
        <taxon>Sphingobacteriaceae</taxon>
        <taxon>Mucilaginibacter</taxon>
    </lineage>
</organism>
<protein>
    <submittedName>
        <fullName evidence="1">Uncharacterized protein</fullName>
    </submittedName>
</protein>